<evidence type="ECO:0000313" key="2">
    <source>
        <dbReference type="Proteomes" id="UP000033115"/>
    </source>
</evidence>
<dbReference type="STRING" id="1548.CSCA_3388"/>
<gene>
    <name evidence="1" type="ORF">CSCA_3388</name>
</gene>
<protein>
    <submittedName>
        <fullName evidence="1">Uncharacterized protein</fullName>
    </submittedName>
</protein>
<dbReference type="AlphaFoldDB" id="A0A0E3MAE3"/>
<proteinExistence type="predicted"/>
<sequence>MWKLNNNVKMVVIVKSCCYHLFCNYSFSPNGVSNTEKTFIDMMELATLLHSAYNLNK</sequence>
<reference evidence="1 2" key="1">
    <citation type="journal article" date="2015" name="J. Biotechnol.">
        <title>Complete genome sequence of a malodorant-producing acetogen, Clostridium scatologenes ATCC 25775(T).</title>
        <authorList>
            <person name="Zhu Z."/>
            <person name="Guo T."/>
            <person name="Zheng H."/>
            <person name="Song T."/>
            <person name="Ouyang P."/>
            <person name="Xie J."/>
        </authorList>
    </citation>
    <scope>NUCLEOTIDE SEQUENCE [LARGE SCALE GENOMIC DNA]</scope>
    <source>
        <strain evidence="1 2">ATCC 25775</strain>
    </source>
</reference>
<dbReference type="EMBL" id="CP009933">
    <property type="protein sequence ID" value="AKA70513.1"/>
    <property type="molecule type" value="Genomic_DNA"/>
</dbReference>
<dbReference type="KEGG" id="csq:CSCA_3388"/>
<dbReference type="HOGENOM" id="CLU_2988669_0_0_9"/>
<keyword evidence="2" id="KW-1185">Reference proteome</keyword>
<evidence type="ECO:0000313" key="1">
    <source>
        <dbReference type="EMBL" id="AKA70513.1"/>
    </source>
</evidence>
<dbReference type="Proteomes" id="UP000033115">
    <property type="component" value="Chromosome"/>
</dbReference>
<name>A0A0E3MAE3_CLOSL</name>
<organism evidence="1 2">
    <name type="scientific">Clostridium scatologenes</name>
    <dbReference type="NCBI Taxonomy" id="1548"/>
    <lineage>
        <taxon>Bacteria</taxon>
        <taxon>Bacillati</taxon>
        <taxon>Bacillota</taxon>
        <taxon>Clostridia</taxon>
        <taxon>Eubacteriales</taxon>
        <taxon>Clostridiaceae</taxon>
        <taxon>Clostridium</taxon>
    </lineage>
</organism>
<accession>A0A0E3MAE3</accession>